<dbReference type="AlphaFoldDB" id="A0A149W084"/>
<evidence type="ECO:0000256" key="3">
    <source>
        <dbReference type="ARBA" id="ARBA00012438"/>
    </source>
</evidence>
<dbReference type="InterPro" id="IPR052162">
    <property type="entry name" value="Sensor_kinase/Photoreceptor"/>
</dbReference>
<dbReference type="SMART" id="SM00091">
    <property type="entry name" value="PAS"/>
    <property type="match status" value="1"/>
</dbReference>
<comment type="caution">
    <text evidence="9">The sequence shown here is derived from an EMBL/GenBank/DDBJ whole genome shotgun (WGS) entry which is preliminary data.</text>
</comment>
<reference evidence="9 10" key="1">
    <citation type="submission" date="2016-01" db="EMBL/GenBank/DDBJ databases">
        <title>Genome sequence of the acidophilic iron oxidising Ferrovum strain Z-31.</title>
        <authorList>
            <person name="Poehlein A."/>
            <person name="Ullrich S.R."/>
            <person name="Schloemann M."/>
            <person name="Muehling M."/>
            <person name="Daniel R."/>
        </authorList>
    </citation>
    <scope>NUCLEOTIDE SEQUENCE [LARGE SCALE GENOMIC DNA]</scope>
    <source>
        <strain evidence="9 10">Z-31</strain>
    </source>
</reference>
<dbReference type="PROSITE" id="PS50109">
    <property type="entry name" value="HIS_KIN"/>
    <property type="match status" value="1"/>
</dbReference>
<dbReference type="Pfam" id="PF00512">
    <property type="entry name" value="HisKA"/>
    <property type="match status" value="1"/>
</dbReference>
<dbReference type="Gene3D" id="1.10.490.10">
    <property type="entry name" value="Globins"/>
    <property type="match status" value="1"/>
</dbReference>
<dbReference type="SUPFAM" id="SSF55874">
    <property type="entry name" value="ATPase domain of HSP90 chaperone/DNA topoisomerase II/histidine kinase"/>
    <property type="match status" value="1"/>
</dbReference>
<comment type="subcellular location">
    <subcellularLocation>
        <location evidence="2">Cell inner membrane</location>
        <topology evidence="2">Multi-pass membrane protein</topology>
    </subcellularLocation>
</comment>
<evidence type="ECO:0000256" key="5">
    <source>
        <dbReference type="ARBA" id="ARBA00022679"/>
    </source>
</evidence>
<dbReference type="PROSITE" id="PS50112">
    <property type="entry name" value="PAS"/>
    <property type="match status" value="1"/>
</dbReference>
<dbReference type="Gene3D" id="1.10.287.130">
    <property type="match status" value="1"/>
</dbReference>
<dbReference type="InterPro" id="IPR035965">
    <property type="entry name" value="PAS-like_dom_sf"/>
</dbReference>
<evidence type="ECO:0000259" key="8">
    <source>
        <dbReference type="PROSITE" id="PS50112"/>
    </source>
</evidence>
<dbReference type="SMART" id="SM00387">
    <property type="entry name" value="HATPase_c"/>
    <property type="match status" value="1"/>
</dbReference>
<dbReference type="Pfam" id="PF02518">
    <property type="entry name" value="HATPase_c"/>
    <property type="match status" value="1"/>
</dbReference>
<feature type="domain" description="Histidine kinase" evidence="7">
    <location>
        <begin position="308"/>
        <end position="522"/>
    </location>
</feature>
<evidence type="ECO:0000256" key="1">
    <source>
        <dbReference type="ARBA" id="ARBA00000085"/>
    </source>
</evidence>
<evidence type="ECO:0000313" key="10">
    <source>
        <dbReference type="Proteomes" id="UP000075653"/>
    </source>
</evidence>
<protein>
    <recommendedName>
        <fullName evidence="3">histidine kinase</fullName>
        <ecNumber evidence="3">2.7.13.3</ecNumber>
    </recommendedName>
</protein>
<dbReference type="InterPro" id="IPR009050">
    <property type="entry name" value="Globin-like_sf"/>
</dbReference>
<sequence length="524" mass="59380">MSDPLTPLIEPSELASRKTFIGLEESDFLLLQASLPKDKEVLAEIAQTLNIHLAQLDETRLYFSDPEVAQRLQQAQVDYFHSLFTGPHDASFFQKRFLVGQRHHQIGLKPEWYIGAFCHYLVGILRHIHEEHPTDALERTLSLVKIALFDISLTTEAYFRAEHEQLTLLSKVFQDNIEGVVITDSEGTIQHANKMSGRLIGIPPNLLIGTAFTELMAMPAASPSFADLCSNALEQEQWQGEVELNRVGTPAFPAKVTIMGMDASRPDLRQWVIEFTDITEARRNQADLAARTEELFRSNRDLEQFAYIASHDLQEPLRMVASYTQLLARRYQGKLDADADEFIHYAVDGAERMQQLINDLLTFSRIGTQGSQHKLVDIQLILNRALFNLKSTMEDTQSLVTHGPLPEVHGDTTQLVQLFQNLIGNAIKFHSQDSPRIHIEVLEREQDWLFSVLDNGIGIAPEYAQQVFSIFQRLHSRKEYPGTGIGLALCKKIVERHHGKIWVEPAPKGSGSLFQFTLIKEHTK</sequence>
<evidence type="ECO:0000313" key="9">
    <source>
        <dbReference type="EMBL" id="KXW58899.1"/>
    </source>
</evidence>
<proteinExistence type="predicted"/>
<dbReference type="InterPro" id="IPR003661">
    <property type="entry name" value="HisK_dim/P_dom"/>
</dbReference>
<keyword evidence="4" id="KW-0597">Phosphoprotein</keyword>
<dbReference type="SUPFAM" id="SSF55785">
    <property type="entry name" value="PYP-like sensor domain (PAS domain)"/>
    <property type="match status" value="1"/>
</dbReference>
<dbReference type="GO" id="GO:0000155">
    <property type="term" value="F:phosphorelay sensor kinase activity"/>
    <property type="evidence" value="ECO:0007669"/>
    <property type="project" value="InterPro"/>
</dbReference>
<evidence type="ECO:0000256" key="4">
    <source>
        <dbReference type="ARBA" id="ARBA00022553"/>
    </source>
</evidence>
<dbReference type="SUPFAM" id="SSF46458">
    <property type="entry name" value="Globin-like"/>
    <property type="match status" value="1"/>
</dbReference>
<dbReference type="InterPro" id="IPR000014">
    <property type="entry name" value="PAS"/>
</dbReference>
<evidence type="ECO:0000256" key="2">
    <source>
        <dbReference type="ARBA" id="ARBA00004429"/>
    </source>
</evidence>
<dbReference type="EC" id="2.7.13.3" evidence="3"/>
<dbReference type="PATRIC" id="fig|1789004.3.peg.580"/>
<dbReference type="InterPro" id="IPR005467">
    <property type="entry name" value="His_kinase_dom"/>
</dbReference>
<dbReference type="Gene3D" id="3.30.450.20">
    <property type="entry name" value="PAS domain"/>
    <property type="match status" value="1"/>
</dbReference>
<dbReference type="Pfam" id="PF13426">
    <property type="entry name" value="PAS_9"/>
    <property type="match status" value="1"/>
</dbReference>
<dbReference type="PANTHER" id="PTHR43304">
    <property type="entry name" value="PHYTOCHROME-LIKE PROTEIN CPH1"/>
    <property type="match status" value="1"/>
</dbReference>
<comment type="catalytic activity">
    <reaction evidence="1">
        <text>ATP + protein L-histidine = ADP + protein N-phospho-L-histidine.</text>
        <dbReference type="EC" id="2.7.13.3"/>
    </reaction>
</comment>
<dbReference type="NCBIfam" id="TIGR00229">
    <property type="entry name" value="sensory_box"/>
    <property type="match status" value="1"/>
</dbReference>
<dbReference type="InterPro" id="IPR039379">
    <property type="entry name" value="Protoglobin_sensor_dom"/>
</dbReference>
<dbReference type="SUPFAM" id="SSF47384">
    <property type="entry name" value="Homodimeric domain of signal transducing histidine kinase"/>
    <property type="match status" value="1"/>
</dbReference>
<dbReference type="GO" id="GO:0005886">
    <property type="term" value="C:plasma membrane"/>
    <property type="evidence" value="ECO:0007669"/>
    <property type="project" value="UniProtKB-SubCell"/>
</dbReference>
<organism evidence="9 10">
    <name type="scientific">Ferrovum myxofaciens</name>
    <dbReference type="NCBI Taxonomy" id="416213"/>
    <lineage>
        <taxon>Bacteria</taxon>
        <taxon>Pseudomonadati</taxon>
        <taxon>Pseudomonadota</taxon>
        <taxon>Betaproteobacteria</taxon>
        <taxon>Ferrovales</taxon>
        <taxon>Ferrovaceae</taxon>
        <taxon>Ferrovum</taxon>
    </lineage>
</organism>
<dbReference type="CDD" id="cd00130">
    <property type="entry name" value="PAS"/>
    <property type="match status" value="1"/>
</dbReference>
<dbReference type="CDD" id="cd01068">
    <property type="entry name" value="globin_sensor"/>
    <property type="match status" value="1"/>
</dbReference>
<dbReference type="FunFam" id="3.30.565.10:FF:000006">
    <property type="entry name" value="Sensor histidine kinase WalK"/>
    <property type="match status" value="1"/>
</dbReference>
<dbReference type="PANTHER" id="PTHR43304:SF1">
    <property type="entry name" value="PAC DOMAIN-CONTAINING PROTEIN"/>
    <property type="match status" value="1"/>
</dbReference>
<dbReference type="InterPro" id="IPR036890">
    <property type="entry name" value="HATPase_C_sf"/>
</dbReference>
<keyword evidence="10" id="KW-1185">Reference proteome</keyword>
<feature type="domain" description="PAS" evidence="8">
    <location>
        <begin position="165"/>
        <end position="236"/>
    </location>
</feature>
<evidence type="ECO:0000259" key="7">
    <source>
        <dbReference type="PROSITE" id="PS50109"/>
    </source>
</evidence>
<dbReference type="PRINTS" id="PR00344">
    <property type="entry name" value="BCTRLSENSOR"/>
</dbReference>
<dbReference type="InterPro" id="IPR012292">
    <property type="entry name" value="Globin/Proto"/>
</dbReference>
<accession>A0A149W084</accession>
<dbReference type="EMBL" id="LRRD01000008">
    <property type="protein sequence ID" value="KXW58899.1"/>
    <property type="molecule type" value="Genomic_DNA"/>
</dbReference>
<evidence type="ECO:0000256" key="6">
    <source>
        <dbReference type="ARBA" id="ARBA00022777"/>
    </source>
</evidence>
<dbReference type="RefSeq" id="WP_062187546.1">
    <property type="nucleotide sequence ID" value="NZ_CP149475.1"/>
</dbReference>
<keyword evidence="6" id="KW-0418">Kinase</keyword>
<name>A0A149W084_9PROT</name>
<dbReference type="InterPro" id="IPR044398">
    <property type="entry name" value="Globin-sensor_dom"/>
</dbReference>
<gene>
    <name evidence="9" type="primary">cph1_2</name>
    <name evidence="9" type="ORF">FEMY_05810</name>
</gene>
<dbReference type="Pfam" id="PF11563">
    <property type="entry name" value="Protoglobin"/>
    <property type="match status" value="1"/>
</dbReference>
<dbReference type="SMART" id="SM00388">
    <property type="entry name" value="HisKA"/>
    <property type="match status" value="1"/>
</dbReference>
<dbReference type="InterPro" id="IPR036097">
    <property type="entry name" value="HisK_dim/P_sf"/>
</dbReference>
<dbReference type="GO" id="GO:0020037">
    <property type="term" value="F:heme binding"/>
    <property type="evidence" value="ECO:0007669"/>
    <property type="project" value="InterPro"/>
</dbReference>
<dbReference type="CDD" id="cd00082">
    <property type="entry name" value="HisKA"/>
    <property type="match status" value="1"/>
</dbReference>
<keyword evidence="5 9" id="KW-0808">Transferase</keyword>
<dbReference type="InterPro" id="IPR004358">
    <property type="entry name" value="Sig_transdc_His_kin-like_C"/>
</dbReference>
<dbReference type="GO" id="GO:0019825">
    <property type="term" value="F:oxygen binding"/>
    <property type="evidence" value="ECO:0007669"/>
    <property type="project" value="InterPro"/>
</dbReference>
<dbReference type="InterPro" id="IPR003594">
    <property type="entry name" value="HATPase_dom"/>
</dbReference>
<dbReference type="Gene3D" id="3.30.565.10">
    <property type="entry name" value="Histidine kinase-like ATPase, C-terminal domain"/>
    <property type="match status" value="1"/>
</dbReference>
<dbReference type="STRING" id="1789004.FEMY_05810"/>
<dbReference type="Proteomes" id="UP000075653">
    <property type="component" value="Unassembled WGS sequence"/>
</dbReference>